<dbReference type="AlphaFoldDB" id="I7L5P2"/>
<evidence type="ECO:0000313" key="3">
    <source>
        <dbReference type="Proteomes" id="UP000009320"/>
    </source>
</evidence>
<name>I7L5P2_9LACO</name>
<dbReference type="eggNOG" id="ENOG5030ASR">
    <property type="taxonomic scope" value="Bacteria"/>
</dbReference>
<keyword evidence="3" id="KW-1185">Reference proteome</keyword>
<dbReference type="Proteomes" id="UP000009320">
    <property type="component" value="Unassembled WGS sequence"/>
</dbReference>
<feature type="region of interest" description="Disordered" evidence="1">
    <location>
        <begin position="16"/>
        <end position="43"/>
    </location>
</feature>
<dbReference type="EMBL" id="CAKE01000004">
    <property type="protein sequence ID" value="CCI81522.1"/>
    <property type="molecule type" value="Genomic_DNA"/>
</dbReference>
<dbReference type="InterPro" id="IPR047909">
    <property type="entry name" value="SPJ_0845-like_N"/>
</dbReference>
<gene>
    <name evidence="2" type="ORF">BN55_08920</name>
</gene>
<evidence type="ECO:0000256" key="1">
    <source>
        <dbReference type="SAM" id="MobiDB-lite"/>
    </source>
</evidence>
<reference evidence="2 3" key="1">
    <citation type="submission" date="2012-06" db="EMBL/GenBank/DDBJ databases">
        <title>Draft Genome Sequence of Lactobacillus hominis Strain CRBIP 24.179T, isolated from human intestine.</title>
        <authorList>
            <person name="Cousin S."/>
            <person name="Ma L."/>
            <person name="Bizet C."/>
            <person name="Loux V."/>
            <person name="Bouchier C."/>
            <person name="Clermont D."/>
            <person name="Creno S."/>
        </authorList>
    </citation>
    <scope>NUCLEOTIDE SEQUENCE [LARGE SCALE GENOMIC DNA]</scope>
    <source>
        <strain evidence="3">CRBIP 24.179T</strain>
    </source>
</reference>
<evidence type="ECO:0000313" key="2">
    <source>
        <dbReference type="EMBL" id="CCI81522.1"/>
    </source>
</evidence>
<organism evidence="2 3">
    <name type="scientific">Lactobacillus hominis DSM 23910 = CRBIP 24.179</name>
    <dbReference type="NCBI Taxonomy" id="1423758"/>
    <lineage>
        <taxon>Bacteria</taxon>
        <taxon>Bacillati</taxon>
        <taxon>Bacillota</taxon>
        <taxon>Bacilli</taxon>
        <taxon>Lactobacillales</taxon>
        <taxon>Lactobacillaceae</taxon>
        <taxon>Lactobacillus</taxon>
    </lineage>
</organism>
<comment type="caution">
    <text evidence="2">The sequence shown here is derived from an EMBL/GenBank/DDBJ whole genome shotgun (WGS) entry which is preliminary data.</text>
</comment>
<feature type="compositionally biased region" description="Basic and acidic residues" evidence="1">
    <location>
        <begin position="34"/>
        <end position="43"/>
    </location>
</feature>
<sequence>MGLTFKKNDELEKMLDKFAIMPDDPKEKSKKKPTKDEKDNKEK</sequence>
<dbReference type="RefSeq" id="WP_008470314.1">
    <property type="nucleotide sequence ID" value="NZ_AYZP01000001.1"/>
</dbReference>
<dbReference type="NCBIfam" id="NF040897">
    <property type="entry name" value="SPJ_0845_Nterm"/>
    <property type="match status" value="1"/>
</dbReference>
<protein>
    <submittedName>
        <fullName evidence="2">Uncharacterized protein</fullName>
    </submittedName>
</protein>
<proteinExistence type="predicted"/>
<accession>I7L5P2</accession>
<dbReference type="GeneID" id="82848088"/>